<evidence type="ECO:0000313" key="3">
    <source>
        <dbReference type="EMBL" id="AGT33847.1"/>
    </source>
</evidence>
<dbReference type="InterPro" id="IPR036291">
    <property type="entry name" value="NAD(P)-bd_dom_sf"/>
</dbReference>
<reference evidence="3 4" key="1">
    <citation type="journal article" date="2014" name="Genome Announc.">
        <title>Complete Genome Sequence of the Thermophilic Polychlorinated Biphenyl Degrader Geobacillus sp. Strain JF8 (NBRC 109937).</title>
        <authorList>
            <person name="Shintani M."/>
            <person name="Ohtsubo Y."/>
            <person name="Fukuda K."/>
            <person name="Hosoyama A."/>
            <person name="Ohji S."/>
            <person name="Yamazoe A."/>
            <person name="Fujita N."/>
            <person name="Nagata Y."/>
            <person name="Tsuda M."/>
            <person name="Hatta T."/>
            <person name="Kimbara K."/>
        </authorList>
    </citation>
    <scope>NUCLEOTIDE SEQUENCE [LARGE SCALE GENOMIC DNA]</scope>
    <source>
        <strain evidence="3 4">JF8</strain>
    </source>
</reference>
<protein>
    <recommendedName>
        <fullName evidence="2">NAD-dependent epimerase/dehydratase domain-containing protein</fullName>
    </recommendedName>
</protein>
<sequence>MKVLVTGGCGFIGSHIVDLLVESGYDSAVIDNLSTGSAAFLHPEAKWHHVDLLSQTDVDAVFAHEKPDYVIHQAAQTSVPASIADPSADALINIFGTLTVLHCCVKYNVKKIIFASSCAVYGDAGDTSITESSPVRPTSFYAASKQMGELYIRLFHRYYGLTYTILRYANVYGPRQSAKNEGGVVAALIRKQLAKEPPVIFGDGNQTRDFVFVKDVAWANVLSLTKGDNDTFNIGTNQGTTINELAALIASFFPSPTRCLYHPERPGDIRHSRLNAEQANRQLGWLPKYDLETGLAETVRFYRSNNFTK</sequence>
<evidence type="ECO:0000259" key="2">
    <source>
        <dbReference type="Pfam" id="PF01370"/>
    </source>
</evidence>
<dbReference type="Gene3D" id="3.40.50.720">
    <property type="entry name" value="NAD(P)-binding Rossmann-like Domain"/>
    <property type="match status" value="1"/>
</dbReference>
<dbReference type="HOGENOM" id="CLU_007383_1_7_9"/>
<dbReference type="Proteomes" id="UP000015500">
    <property type="component" value="Chromosome"/>
</dbReference>
<keyword evidence="4" id="KW-1185">Reference proteome</keyword>
<proteinExistence type="inferred from homology"/>
<dbReference type="STRING" id="1921421.M493_18210"/>
<evidence type="ECO:0000313" key="4">
    <source>
        <dbReference type="Proteomes" id="UP000015500"/>
    </source>
</evidence>
<evidence type="ECO:0000256" key="1">
    <source>
        <dbReference type="ARBA" id="ARBA00007637"/>
    </source>
</evidence>
<dbReference type="PANTHER" id="PTHR43000">
    <property type="entry name" value="DTDP-D-GLUCOSE 4,6-DEHYDRATASE-RELATED"/>
    <property type="match status" value="1"/>
</dbReference>
<name>S5ZAK9_GEOG3</name>
<dbReference type="PATRIC" id="fig|1345697.3.peg.3594"/>
<organism evidence="3 4">
    <name type="scientific">Geobacillus genomosp. 3</name>
    <dbReference type="NCBI Taxonomy" id="1921421"/>
    <lineage>
        <taxon>Bacteria</taxon>
        <taxon>Bacillati</taxon>
        <taxon>Bacillota</taxon>
        <taxon>Bacilli</taxon>
        <taxon>Bacillales</taxon>
        <taxon>Anoxybacillaceae</taxon>
        <taxon>Geobacillus</taxon>
    </lineage>
</organism>
<dbReference type="InterPro" id="IPR001509">
    <property type="entry name" value="Epimerase_deHydtase"/>
</dbReference>
<comment type="similarity">
    <text evidence="1">Belongs to the NAD(P)-dependent epimerase/dehydratase family.</text>
</comment>
<dbReference type="SUPFAM" id="SSF51735">
    <property type="entry name" value="NAD(P)-binding Rossmann-fold domains"/>
    <property type="match status" value="1"/>
</dbReference>
<dbReference type="RefSeq" id="WP_020961626.1">
    <property type="nucleotide sequence ID" value="NC_022080.4"/>
</dbReference>
<dbReference type="KEGG" id="gjf:M493_18210"/>
<dbReference type="OrthoDB" id="9771073at2"/>
<accession>S5ZAK9</accession>
<gene>
    <name evidence="3" type="ORF">M493_18210</name>
</gene>
<dbReference type="AlphaFoldDB" id="S5ZAK9"/>
<dbReference type="EMBL" id="CP006254">
    <property type="protein sequence ID" value="AGT33847.1"/>
    <property type="molecule type" value="Genomic_DNA"/>
</dbReference>
<feature type="domain" description="NAD-dependent epimerase/dehydratase" evidence="2">
    <location>
        <begin position="3"/>
        <end position="235"/>
    </location>
</feature>
<dbReference type="Pfam" id="PF01370">
    <property type="entry name" value="Epimerase"/>
    <property type="match status" value="1"/>
</dbReference>